<sequence>MAFALTFPQLFSDAIGESHFGSVNLQLVTRNFAPPAEPFDVSDFAAATRYGFLRAPSGWVGDLHPSPMCMWVFVLGGEVEFEASDGERRRLPAGSAILLEDTTGKGHQSRVIGDVPVLLAVVQV</sequence>
<dbReference type="Gene3D" id="2.60.120.10">
    <property type="entry name" value="Jelly Rolls"/>
    <property type="match status" value="1"/>
</dbReference>
<protein>
    <submittedName>
        <fullName evidence="1">Cupin</fullName>
    </submittedName>
</protein>
<dbReference type="InterPro" id="IPR014710">
    <property type="entry name" value="RmlC-like_jellyroll"/>
</dbReference>
<gene>
    <name evidence="1" type="ORF">C2L65_43160</name>
</gene>
<evidence type="ECO:0000313" key="1">
    <source>
        <dbReference type="EMBL" id="AUT66830.1"/>
    </source>
</evidence>
<name>A0A2I8F545_9BURK</name>
<dbReference type="AlphaFoldDB" id="A0A2I8F545"/>
<organism evidence="1 2">
    <name type="scientific">Paraburkholderia terrae</name>
    <dbReference type="NCBI Taxonomy" id="311230"/>
    <lineage>
        <taxon>Bacteria</taxon>
        <taxon>Pseudomonadati</taxon>
        <taxon>Pseudomonadota</taxon>
        <taxon>Betaproteobacteria</taxon>
        <taxon>Burkholderiales</taxon>
        <taxon>Burkholderiaceae</taxon>
        <taxon>Paraburkholderia</taxon>
    </lineage>
</organism>
<evidence type="ECO:0000313" key="2">
    <source>
        <dbReference type="Proteomes" id="UP000243502"/>
    </source>
</evidence>
<dbReference type="InterPro" id="IPR011051">
    <property type="entry name" value="RmlC_Cupin_sf"/>
</dbReference>
<dbReference type="RefSeq" id="WP_042305915.1">
    <property type="nucleotide sequence ID" value="NZ_CP026114.1"/>
</dbReference>
<proteinExistence type="predicted"/>
<dbReference type="OrthoDB" id="4205621at2"/>
<dbReference type="SUPFAM" id="SSF51182">
    <property type="entry name" value="RmlC-like cupins"/>
    <property type="match status" value="1"/>
</dbReference>
<dbReference type="EMBL" id="CP026114">
    <property type="protein sequence ID" value="AUT66830.1"/>
    <property type="molecule type" value="Genomic_DNA"/>
</dbReference>
<reference evidence="1 2" key="1">
    <citation type="submission" date="2018-01" db="EMBL/GenBank/DDBJ databases">
        <title>Species boundaries and ecological features among Paraburkholderia terrae DSMZ17804T, P. hospita DSMZ17164T and P. caribensis DSMZ13236T.</title>
        <authorList>
            <person name="Pratama A.A."/>
        </authorList>
    </citation>
    <scope>NUCLEOTIDE SEQUENCE [LARGE SCALE GENOMIC DNA]</scope>
    <source>
        <strain evidence="1 2">DSM 17804</strain>
    </source>
</reference>
<accession>A0A2I8F545</accession>
<dbReference type="Proteomes" id="UP000243502">
    <property type="component" value="Chromosome 4"/>
</dbReference>
<dbReference type="KEGG" id="pter:C2L65_43160"/>